<comment type="catalytic activity">
    <reaction evidence="1">
        <text>ATP + protein L-histidine = ADP + protein N-phospho-L-histidine.</text>
        <dbReference type="EC" id="2.7.13.3"/>
    </reaction>
</comment>
<dbReference type="PROSITE" id="PS50110">
    <property type="entry name" value="RESPONSE_REGULATORY"/>
    <property type="match status" value="1"/>
</dbReference>
<evidence type="ECO:0000256" key="7">
    <source>
        <dbReference type="ARBA" id="ARBA00023012"/>
    </source>
</evidence>
<dbReference type="EC" id="2.7.13.3" evidence="3"/>
<accession>A0A2A6RMY3</accession>
<dbReference type="GO" id="GO:0000155">
    <property type="term" value="F:phosphorelay sensor kinase activity"/>
    <property type="evidence" value="ECO:0007669"/>
    <property type="project" value="InterPro"/>
</dbReference>
<dbReference type="SUPFAM" id="SSF55781">
    <property type="entry name" value="GAF domain-like"/>
    <property type="match status" value="2"/>
</dbReference>
<dbReference type="SUPFAM" id="SSF47384">
    <property type="entry name" value="Homodimeric domain of signal transducing histidine kinase"/>
    <property type="match status" value="1"/>
</dbReference>
<evidence type="ECO:0000256" key="6">
    <source>
        <dbReference type="ARBA" id="ARBA00022777"/>
    </source>
</evidence>
<dbReference type="Gene3D" id="3.40.50.2300">
    <property type="match status" value="1"/>
</dbReference>
<dbReference type="SMART" id="SM00065">
    <property type="entry name" value="GAF"/>
    <property type="match status" value="2"/>
</dbReference>
<reference evidence="14" key="1">
    <citation type="submission" date="2017-08" db="EMBL/GenBank/DDBJ databases">
        <authorList>
            <person name="Grouzdev D.S."/>
            <person name="Gaisin V.A."/>
            <person name="Rysina M.S."/>
            <person name="Gorlenko V.M."/>
        </authorList>
    </citation>
    <scope>NUCLEOTIDE SEQUENCE [LARGE SCALE GENOMIC DNA]</scope>
    <source>
        <strain evidence="14">Kir15-3F</strain>
    </source>
</reference>
<dbReference type="InterPro" id="IPR036890">
    <property type="entry name" value="HATPase_C_sf"/>
</dbReference>
<evidence type="ECO:0000256" key="2">
    <source>
        <dbReference type="ARBA" id="ARBA00006402"/>
    </source>
</evidence>
<dbReference type="SMART" id="SM00387">
    <property type="entry name" value="HATPase_c"/>
    <property type="match status" value="1"/>
</dbReference>
<evidence type="ECO:0000256" key="10">
    <source>
        <dbReference type="SAM" id="Coils"/>
    </source>
</evidence>
<name>A0A2A6RMY3_9CHLR</name>
<feature type="domain" description="Histidine kinase" evidence="11">
    <location>
        <begin position="412"/>
        <end position="633"/>
    </location>
</feature>
<dbReference type="EMBL" id="NQWI01000013">
    <property type="protein sequence ID" value="PDW04238.1"/>
    <property type="molecule type" value="Genomic_DNA"/>
</dbReference>
<dbReference type="CDD" id="cd16922">
    <property type="entry name" value="HATPase_EvgS-ArcB-TorS-like"/>
    <property type="match status" value="1"/>
</dbReference>
<dbReference type="InterPro" id="IPR011006">
    <property type="entry name" value="CheY-like_superfamily"/>
</dbReference>
<sequence length="784" mass="86419">MNHTMADGPHNLGEQVHNQQLARYAERLAILSDIDRAILSLEAPQAIAQHVVVRLRQMIPCEYTAVLLDDDDGTAATLIAADALGPPPPIGRRFQIPPEDRLDEIPYGQAQVEAFVDYAHYMGAFADVLRLRSIRSFVRMPLSLAGKKIGILALLAREPNAFDAEAVATIIALGNQLAVAVHCTRLIEREQQARRFTERLHTIGMALSTSLDPSEVFTMLLDALAELVPYDTANIMLRSDEYCFRIKALRHYDAWTDSTSLWTFPFDIRSVGPIRRLVEQQATVFIPDTAADPEWVRLPGTEHVCCWIGVPLLAQGQLIGLFSLDHSEPWGFSTDHVRTAELLAASAGIAIANAQLFAQSQREIEERRQAEAALEQERALLAQRVTERTADLRAANQELARAVQLKDEFLANMSHELRTPLNAILGRSELLREQIYGTLTPRQDHAIQSIEESGRHLLSLINDILDLSKVEAGKLEISPEVCEVEDLCRSVIRMVKQLALSKQISLSSHFDPTVTNIIADPRRLKQILVNLLSNAVKFTPKGGSVGLEVEGNLEHERVTFTVWDTGIGIATHDQARLFQPFVQIDSSLSRTHSGSGLGLALVLRLTKLHQGSISLTSSPGHGSRFEVLLPWRKMTFGSLRTSTDQATPQPDGSAEGITQITPLYPAPLVLLVEDHSENIAVMSDYLDQLGCTFHIAHDGIAAIHMANALQPSIILMDIQIPCLDGLEAMRHIRANGLQDTPIIALTALTMPGDRERCMAAGANAYIAKPVSLRGLRAEMVRLLG</sequence>
<evidence type="ECO:0000259" key="12">
    <source>
        <dbReference type="PROSITE" id="PS50110"/>
    </source>
</evidence>
<comment type="similarity">
    <text evidence="2">In the N-terminal section; belongs to the phytochrome family.</text>
</comment>
<evidence type="ECO:0000256" key="9">
    <source>
        <dbReference type="PROSITE-ProRule" id="PRU00169"/>
    </source>
</evidence>
<dbReference type="CDD" id="cd00082">
    <property type="entry name" value="HisKA"/>
    <property type="match status" value="1"/>
</dbReference>
<keyword evidence="14" id="KW-1185">Reference proteome</keyword>
<evidence type="ECO:0000259" key="11">
    <source>
        <dbReference type="PROSITE" id="PS50109"/>
    </source>
</evidence>
<dbReference type="SMART" id="SM00448">
    <property type="entry name" value="REC"/>
    <property type="match status" value="1"/>
</dbReference>
<dbReference type="Pfam" id="PF13185">
    <property type="entry name" value="GAF_2"/>
    <property type="match status" value="1"/>
</dbReference>
<comment type="caution">
    <text evidence="13">The sequence shown here is derived from an EMBL/GenBank/DDBJ whole genome shotgun (WGS) entry which is preliminary data.</text>
</comment>
<evidence type="ECO:0000313" key="14">
    <source>
        <dbReference type="Proteomes" id="UP000220527"/>
    </source>
</evidence>
<dbReference type="InterPro" id="IPR003661">
    <property type="entry name" value="HisK_dim/P_dom"/>
</dbReference>
<dbReference type="OrthoDB" id="9757990at2"/>
<evidence type="ECO:0000256" key="5">
    <source>
        <dbReference type="ARBA" id="ARBA00022679"/>
    </source>
</evidence>
<dbReference type="PANTHER" id="PTHR43047">
    <property type="entry name" value="TWO-COMPONENT HISTIDINE PROTEIN KINASE"/>
    <property type="match status" value="1"/>
</dbReference>
<dbReference type="Pfam" id="PF00512">
    <property type="entry name" value="HisKA"/>
    <property type="match status" value="1"/>
</dbReference>
<dbReference type="SUPFAM" id="SSF55874">
    <property type="entry name" value="ATPase domain of HSP90 chaperone/DNA topoisomerase II/histidine kinase"/>
    <property type="match status" value="1"/>
</dbReference>
<protein>
    <recommendedName>
        <fullName evidence="8">Circadian input-output histidine kinase CikA</fullName>
        <ecNumber evidence="3">2.7.13.3</ecNumber>
    </recommendedName>
</protein>
<dbReference type="AlphaFoldDB" id="A0A2A6RMY3"/>
<proteinExistence type="inferred from homology"/>
<dbReference type="SMART" id="SM00388">
    <property type="entry name" value="HisKA"/>
    <property type="match status" value="1"/>
</dbReference>
<dbReference type="FunFam" id="1.10.287.130:FF:000145">
    <property type="entry name" value="Sensory transduction histidine kinase"/>
    <property type="match status" value="1"/>
</dbReference>
<dbReference type="InterPro" id="IPR003594">
    <property type="entry name" value="HATPase_dom"/>
</dbReference>
<keyword evidence="7" id="KW-0902">Two-component regulatory system</keyword>
<dbReference type="InterPro" id="IPR036097">
    <property type="entry name" value="HisK_dim/P_sf"/>
</dbReference>
<dbReference type="Proteomes" id="UP000220527">
    <property type="component" value="Unassembled WGS sequence"/>
</dbReference>
<keyword evidence="5" id="KW-0808">Transferase</keyword>
<dbReference type="Pfam" id="PF02518">
    <property type="entry name" value="HATPase_c"/>
    <property type="match status" value="1"/>
</dbReference>
<organism evidence="13 14">
    <name type="scientific">Candidatus Viridilinea mediisalina</name>
    <dbReference type="NCBI Taxonomy" id="2024553"/>
    <lineage>
        <taxon>Bacteria</taxon>
        <taxon>Bacillati</taxon>
        <taxon>Chloroflexota</taxon>
        <taxon>Chloroflexia</taxon>
        <taxon>Chloroflexales</taxon>
        <taxon>Chloroflexineae</taxon>
        <taxon>Oscillochloridaceae</taxon>
        <taxon>Candidatus Viridilinea</taxon>
    </lineage>
</organism>
<dbReference type="Pfam" id="PF01590">
    <property type="entry name" value="GAF"/>
    <property type="match status" value="1"/>
</dbReference>
<keyword evidence="10" id="KW-0175">Coiled coil</keyword>
<dbReference type="InterPro" id="IPR004358">
    <property type="entry name" value="Sig_transdc_His_kin-like_C"/>
</dbReference>
<dbReference type="PRINTS" id="PR00344">
    <property type="entry name" value="BCTRLSENSOR"/>
</dbReference>
<feature type="modified residue" description="4-aspartylphosphate" evidence="9">
    <location>
        <position position="717"/>
    </location>
</feature>
<dbReference type="FunFam" id="3.30.565.10:FF:000010">
    <property type="entry name" value="Sensor histidine kinase RcsC"/>
    <property type="match status" value="1"/>
</dbReference>
<evidence type="ECO:0000256" key="1">
    <source>
        <dbReference type="ARBA" id="ARBA00000085"/>
    </source>
</evidence>
<dbReference type="PANTHER" id="PTHR43047:SF63">
    <property type="entry name" value="HISTIDINE KINASE"/>
    <property type="match status" value="1"/>
</dbReference>
<dbReference type="InterPro" id="IPR029016">
    <property type="entry name" value="GAF-like_dom_sf"/>
</dbReference>
<dbReference type="InterPro" id="IPR001789">
    <property type="entry name" value="Sig_transdc_resp-reg_receiver"/>
</dbReference>
<evidence type="ECO:0000256" key="4">
    <source>
        <dbReference type="ARBA" id="ARBA00022553"/>
    </source>
</evidence>
<dbReference type="PROSITE" id="PS50109">
    <property type="entry name" value="HIS_KIN"/>
    <property type="match status" value="1"/>
</dbReference>
<dbReference type="InterPro" id="IPR003018">
    <property type="entry name" value="GAF"/>
</dbReference>
<feature type="domain" description="Response regulatory" evidence="12">
    <location>
        <begin position="668"/>
        <end position="783"/>
    </location>
</feature>
<dbReference type="Gene3D" id="3.30.565.10">
    <property type="entry name" value="Histidine kinase-like ATPase, C-terminal domain"/>
    <property type="match status" value="1"/>
</dbReference>
<evidence type="ECO:0000256" key="3">
    <source>
        <dbReference type="ARBA" id="ARBA00012438"/>
    </source>
</evidence>
<dbReference type="Gene3D" id="3.30.450.40">
    <property type="match status" value="2"/>
</dbReference>
<feature type="coiled-coil region" evidence="10">
    <location>
        <begin position="357"/>
        <end position="412"/>
    </location>
</feature>
<dbReference type="InterPro" id="IPR005467">
    <property type="entry name" value="His_kinase_dom"/>
</dbReference>
<dbReference type="GO" id="GO:0009927">
    <property type="term" value="F:histidine phosphotransfer kinase activity"/>
    <property type="evidence" value="ECO:0007669"/>
    <property type="project" value="TreeGrafter"/>
</dbReference>
<evidence type="ECO:0000256" key="8">
    <source>
        <dbReference type="ARBA" id="ARBA00074306"/>
    </source>
</evidence>
<dbReference type="GO" id="GO:0005886">
    <property type="term" value="C:plasma membrane"/>
    <property type="evidence" value="ECO:0007669"/>
    <property type="project" value="TreeGrafter"/>
</dbReference>
<keyword evidence="6" id="KW-0418">Kinase</keyword>
<dbReference type="SUPFAM" id="SSF52172">
    <property type="entry name" value="CheY-like"/>
    <property type="match status" value="1"/>
</dbReference>
<gene>
    <name evidence="13" type="ORF">CJ255_04615</name>
</gene>
<dbReference type="Gene3D" id="1.10.287.130">
    <property type="match status" value="1"/>
</dbReference>
<dbReference type="CDD" id="cd17546">
    <property type="entry name" value="REC_hyHK_CKI1_RcsC-like"/>
    <property type="match status" value="1"/>
</dbReference>
<dbReference type="Pfam" id="PF00072">
    <property type="entry name" value="Response_reg"/>
    <property type="match status" value="1"/>
</dbReference>
<evidence type="ECO:0000313" key="13">
    <source>
        <dbReference type="EMBL" id="PDW04238.1"/>
    </source>
</evidence>
<keyword evidence="4 9" id="KW-0597">Phosphoprotein</keyword>